<dbReference type="PANTHER" id="PTHR40763:SF5">
    <property type="entry name" value="MEMBRANE PROTEIN"/>
    <property type="match status" value="1"/>
</dbReference>
<protein>
    <recommendedName>
        <fullName evidence="6">Cell wall-active antibiotics response LiaF-like C-terminal domain-containing protein</fullName>
    </recommendedName>
</protein>
<evidence type="ECO:0000313" key="4">
    <source>
        <dbReference type="EMBL" id="QCC50060.1"/>
    </source>
</evidence>
<keyword evidence="1" id="KW-1133">Transmembrane helix</keyword>
<dbReference type="AlphaFoldDB" id="A0A4D6H8H3"/>
<evidence type="ECO:0008006" key="6">
    <source>
        <dbReference type="Google" id="ProtNLM"/>
    </source>
</evidence>
<feature type="transmembrane region" description="Helical" evidence="1">
    <location>
        <begin position="31"/>
        <end position="50"/>
    </location>
</feature>
<dbReference type="Pfam" id="PF22570">
    <property type="entry name" value="LiaF-TM"/>
    <property type="match status" value="1"/>
</dbReference>
<evidence type="ECO:0000256" key="1">
    <source>
        <dbReference type="SAM" id="Phobius"/>
    </source>
</evidence>
<feature type="transmembrane region" description="Helical" evidence="1">
    <location>
        <begin position="7"/>
        <end position="25"/>
    </location>
</feature>
<dbReference type="EMBL" id="CP031310">
    <property type="protein sequence ID" value="QCC50060.1"/>
    <property type="molecule type" value="Genomic_DNA"/>
</dbReference>
<gene>
    <name evidence="4" type="ORF">DV733_01960</name>
</gene>
<feature type="domain" description="LiaF transmembrane" evidence="3">
    <location>
        <begin position="9"/>
        <end position="105"/>
    </location>
</feature>
<dbReference type="Pfam" id="PF09922">
    <property type="entry name" value="LiaF-like_C"/>
    <property type="match status" value="1"/>
</dbReference>
<evidence type="ECO:0000259" key="3">
    <source>
        <dbReference type="Pfam" id="PF22570"/>
    </source>
</evidence>
<dbReference type="OrthoDB" id="253168at2157"/>
<dbReference type="InterPro" id="IPR024425">
    <property type="entry name" value="LiaF-like_C"/>
</dbReference>
<feature type="domain" description="Cell wall-active antibiotics response LiaF-like C-terminal" evidence="2">
    <location>
        <begin position="128"/>
        <end position="198"/>
    </location>
</feature>
<accession>A0A4D6H8H3</accession>
<evidence type="ECO:0000313" key="5">
    <source>
        <dbReference type="Proteomes" id="UP000296706"/>
    </source>
</evidence>
<keyword evidence="1" id="KW-0472">Membrane</keyword>
<sequence length="227" mass="25245">MADRGRWLTGSVIVLIGVFFLLDTTDVLETSQVFLFVPSVVIALGLYMLIRHRFRHLFGPGVVLLFGIAWQLVALDYYSFGELFGTYWPVLIILFGLSLLVQRRRDATRRSHVQTSGDDSDVEILAIFGDGERRVSSDRFTHADLTVIFGDGRLDLRDATVHGTADVDAVVVFGDVEILVPESWDVRFDTTAVLGDVTDRRSSQPDKDVPDLVVSGVPVFGDITVRD</sequence>
<dbReference type="InterPro" id="IPR054331">
    <property type="entry name" value="LiaF_TM"/>
</dbReference>
<feature type="transmembrane region" description="Helical" evidence="1">
    <location>
        <begin position="57"/>
        <end position="78"/>
    </location>
</feature>
<feature type="transmembrane region" description="Helical" evidence="1">
    <location>
        <begin position="84"/>
        <end position="101"/>
    </location>
</feature>
<dbReference type="RefSeq" id="WP_049993504.1">
    <property type="nucleotide sequence ID" value="NZ_CP031310.1"/>
</dbReference>
<dbReference type="Proteomes" id="UP000296706">
    <property type="component" value="Chromosome"/>
</dbReference>
<dbReference type="KEGG" id="hsn:DV733_01960"/>
<keyword evidence="5" id="KW-1185">Reference proteome</keyword>
<keyword evidence="1" id="KW-0812">Transmembrane</keyword>
<dbReference type="STRING" id="1457250.GCA_000755225_02688"/>
<dbReference type="PANTHER" id="PTHR40763">
    <property type="entry name" value="MEMBRANE PROTEIN-RELATED"/>
    <property type="match status" value="1"/>
</dbReference>
<name>A0A4D6H8H3_9EURY</name>
<proteinExistence type="predicted"/>
<dbReference type="GeneID" id="39846594"/>
<organism evidence="4 5">
    <name type="scientific">Halapricum salinum</name>
    <dbReference type="NCBI Taxonomy" id="1457250"/>
    <lineage>
        <taxon>Archaea</taxon>
        <taxon>Methanobacteriati</taxon>
        <taxon>Methanobacteriota</taxon>
        <taxon>Stenosarchaea group</taxon>
        <taxon>Halobacteria</taxon>
        <taxon>Halobacteriales</taxon>
        <taxon>Haloarculaceae</taxon>
        <taxon>Halapricum</taxon>
    </lineage>
</organism>
<evidence type="ECO:0000259" key="2">
    <source>
        <dbReference type="Pfam" id="PF09922"/>
    </source>
</evidence>
<reference evidence="4 5" key="1">
    <citation type="journal article" date="2019" name="Nat. Commun.">
        <title>A new type of DNA phosphorothioation-based antiviral system in archaea.</title>
        <authorList>
            <person name="Xiong L."/>
            <person name="Liu S."/>
            <person name="Chen S."/>
            <person name="Xiao Y."/>
            <person name="Zhu B."/>
            <person name="Gao Y."/>
            <person name="Zhang Y."/>
            <person name="Chen B."/>
            <person name="Luo J."/>
            <person name="Deng Z."/>
            <person name="Chen X."/>
            <person name="Wang L."/>
            <person name="Chen S."/>
        </authorList>
    </citation>
    <scope>NUCLEOTIDE SEQUENCE [LARGE SCALE GENOMIC DNA]</scope>
    <source>
        <strain evidence="4 5">CBA1105</strain>
    </source>
</reference>